<feature type="domain" description="Laminin G" evidence="14">
    <location>
        <begin position="2289"/>
        <end position="2399"/>
    </location>
</feature>
<dbReference type="Pfam" id="PF02210">
    <property type="entry name" value="Laminin_G_2"/>
    <property type="match status" value="4"/>
</dbReference>
<feature type="domain" description="Laminin G" evidence="14">
    <location>
        <begin position="1658"/>
        <end position="1830"/>
    </location>
</feature>
<comment type="subcellular location">
    <subcellularLocation>
        <location evidence="1">Secreted</location>
        <location evidence="1">Extracellular space</location>
        <location evidence="1">Extracellular matrix</location>
        <location evidence="1">Basement membrane</location>
    </subcellularLocation>
</comment>
<feature type="disulfide bond" evidence="11">
    <location>
        <begin position="193"/>
        <end position="202"/>
    </location>
</feature>
<dbReference type="PROSITE" id="PS01248">
    <property type="entry name" value="EGF_LAM_1"/>
    <property type="match status" value="4"/>
</dbReference>
<keyword evidence="2" id="KW-0964">Secreted</keyword>
<evidence type="ECO:0000259" key="16">
    <source>
        <dbReference type="PROSITE" id="PS51115"/>
    </source>
</evidence>
<dbReference type="InterPro" id="IPR050440">
    <property type="entry name" value="Laminin/Netrin_ECM"/>
</dbReference>
<evidence type="ECO:0000256" key="7">
    <source>
        <dbReference type="ARBA" id="ARBA00023157"/>
    </source>
</evidence>
<dbReference type="FunFam" id="2.10.25.10:FF:000051">
    <property type="entry name" value="Laminin subunit alpha 4"/>
    <property type="match status" value="1"/>
</dbReference>
<dbReference type="PROSITE" id="PS50027">
    <property type="entry name" value="EGF_LAM_2"/>
    <property type="match status" value="5"/>
</dbReference>
<keyword evidence="6" id="KW-0084">Basement membrane</keyword>
<feature type="disulfide bond" evidence="11">
    <location>
        <begin position="239"/>
        <end position="248"/>
    </location>
</feature>
<dbReference type="Gene3D" id="2.10.25.10">
    <property type="entry name" value="Laminin"/>
    <property type="match status" value="10"/>
</dbReference>
<dbReference type="PANTHER" id="PTHR10574">
    <property type="entry name" value="NETRIN/LAMININ-RELATED"/>
    <property type="match status" value="1"/>
</dbReference>
<feature type="disulfide bond" evidence="10">
    <location>
        <begin position="1989"/>
        <end position="2016"/>
    </location>
</feature>
<dbReference type="InterPro" id="IPR000034">
    <property type="entry name" value="Laminin_IV"/>
</dbReference>
<dbReference type="InterPro" id="IPR000742">
    <property type="entry name" value="EGF"/>
</dbReference>
<feature type="domain" description="Laminin IV type A" evidence="16">
    <location>
        <begin position="290"/>
        <end position="481"/>
    </location>
</feature>
<dbReference type="GO" id="GO:0009887">
    <property type="term" value="P:animal organ morphogenesis"/>
    <property type="evidence" value="ECO:0007669"/>
    <property type="project" value="TreeGrafter"/>
</dbReference>
<dbReference type="PRINTS" id="PR00011">
    <property type="entry name" value="EGFLAMININ"/>
</dbReference>
<dbReference type="Pfam" id="PF00053">
    <property type="entry name" value="EGF_laminin"/>
    <property type="match status" value="10"/>
</dbReference>
<keyword evidence="9 11" id="KW-0424">Laminin EGF-like domain</keyword>
<feature type="disulfide bond" evidence="11">
    <location>
        <begin position="777"/>
        <end position="786"/>
    </location>
</feature>
<dbReference type="Gene3D" id="2.170.300.10">
    <property type="entry name" value="Tie2 ligand-binding domain superfamily"/>
    <property type="match status" value="1"/>
</dbReference>
<dbReference type="SUPFAM" id="SSF49899">
    <property type="entry name" value="Concanavalin A-like lectins/glucanases"/>
    <property type="match status" value="5"/>
</dbReference>
<organism evidence="17">
    <name type="scientific">Lepeophtheirus salmonis</name>
    <name type="common">Salmon louse</name>
    <name type="synonym">Caligus salmonis</name>
    <dbReference type="NCBI Taxonomy" id="72036"/>
    <lineage>
        <taxon>Eukaryota</taxon>
        <taxon>Metazoa</taxon>
        <taxon>Ecdysozoa</taxon>
        <taxon>Arthropoda</taxon>
        <taxon>Crustacea</taxon>
        <taxon>Multicrustacea</taxon>
        <taxon>Hexanauplia</taxon>
        <taxon>Copepoda</taxon>
        <taxon>Siphonostomatoida</taxon>
        <taxon>Caligidae</taxon>
        <taxon>Lepeophtheirus</taxon>
    </lineage>
</organism>
<evidence type="ECO:0000256" key="10">
    <source>
        <dbReference type="PROSITE-ProRule" id="PRU00122"/>
    </source>
</evidence>
<keyword evidence="3" id="KW-0272">Extracellular matrix</keyword>
<feature type="domain" description="Laminin EGF-like" evidence="15">
    <location>
        <begin position="757"/>
        <end position="803"/>
    </location>
</feature>
<proteinExistence type="predicted"/>
<feature type="domain" description="Laminin EGF-like" evidence="15">
    <location>
        <begin position="170"/>
        <end position="217"/>
    </location>
</feature>
<feature type="domain" description="Laminin EGF-like" evidence="15">
    <location>
        <begin position="218"/>
        <end position="268"/>
    </location>
</feature>
<dbReference type="GO" id="GO:0005604">
    <property type="term" value="C:basement membrane"/>
    <property type="evidence" value="ECO:0007669"/>
    <property type="project" value="UniProtKB-SubCell"/>
</dbReference>
<feature type="domain" description="Laminin EGF-like" evidence="15">
    <location>
        <begin position="76"/>
        <end position="121"/>
    </location>
</feature>
<dbReference type="EMBL" id="HACA01018939">
    <property type="protein sequence ID" value="CDW36300.1"/>
    <property type="molecule type" value="Transcribed_RNA"/>
</dbReference>
<dbReference type="SMART" id="SM00282">
    <property type="entry name" value="LamG"/>
    <property type="match status" value="4"/>
</dbReference>
<dbReference type="Pfam" id="PF00052">
    <property type="entry name" value="Laminin_B"/>
    <property type="match status" value="1"/>
</dbReference>
<evidence type="ECO:0000256" key="11">
    <source>
        <dbReference type="PROSITE-ProRule" id="PRU00460"/>
    </source>
</evidence>
<dbReference type="PANTHER" id="PTHR10574:SF197">
    <property type="entry name" value="LAMININ SUBUNIT BETA-1 ISOFORM X1"/>
    <property type="match status" value="1"/>
</dbReference>
<dbReference type="Pfam" id="PF00054">
    <property type="entry name" value="Laminin_G_1"/>
    <property type="match status" value="1"/>
</dbReference>
<evidence type="ECO:0000259" key="14">
    <source>
        <dbReference type="PROSITE" id="PS50025"/>
    </source>
</evidence>
<dbReference type="FunFam" id="2.10.25.10:FF:000407">
    <property type="entry name" value="Laminin subunit alpha-3"/>
    <property type="match status" value="1"/>
</dbReference>
<evidence type="ECO:0000256" key="5">
    <source>
        <dbReference type="ARBA" id="ARBA00022737"/>
    </source>
</evidence>
<feature type="disulfide bond" evidence="11">
    <location>
        <begin position="218"/>
        <end position="230"/>
    </location>
</feature>
<dbReference type="OrthoDB" id="10011303at2759"/>
<dbReference type="CDD" id="cd00110">
    <property type="entry name" value="LamG"/>
    <property type="match status" value="5"/>
</dbReference>
<dbReference type="SMART" id="SM00181">
    <property type="entry name" value="EGF"/>
    <property type="match status" value="6"/>
</dbReference>
<dbReference type="CDD" id="cd00055">
    <property type="entry name" value="EGF_Lam"/>
    <property type="match status" value="11"/>
</dbReference>
<evidence type="ECO:0000259" key="15">
    <source>
        <dbReference type="PROSITE" id="PS50027"/>
    </source>
</evidence>
<feature type="region of interest" description="Disordered" evidence="13">
    <location>
        <begin position="1232"/>
        <end position="1272"/>
    </location>
</feature>
<feature type="compositionally biased region" description="Basic and acidic residues" evidence="13">
    <location>
        <begin position="2028"/>
        <end position="2043"/>
    </location>
</feature>
<keyword evidence="5" id="KW-0677">Repeat</keyword>
<dbReference type="Gene3D" id="2.60.120.200">
    <property type="match status" value="5"/>
</dbReference>
<evidence type="ECO:0000256" key="3">
    <source>
        <dbReference type="ARBA" id="ARBA00022530"/>
    </source>
</evidence>
<dbReference type="InterPro" id="IPR002049">
    <property type="entry name" value="LE_dom"/>
</dbReference>
<keyword evidence="7 11" id="KW-1015">Disulfide bond</keyword>
<evidence type="ECO:0000256" key="6">
    <source>
        <dbReference type="ARBA" id="ARBA00022869"/>
    </source>
</evidence>
<feature type="disulfide bond" evidence="11">
    <location>
        <begin position="97"/>
        <end position="106"/>
    </location>
</feature>
<dbReference type="InterPro" id="IPR013320">
    <property type="entry name" value="ConA-like_dom_sf"/>
</dbReference>
<feature type="compositionally biased region" description="Acidic residues" evidence="13">
    <location>
        <begin position="2055"/>
        <end position="2067"/>
    </location>
</feature>
<evidence type="ECO:0000256" key="12">
    <source>
        <dbReference type="SAM" id="Coils"/>
    </source>
</evidence>
<evidence type="ECO:0000313" key="17">
    <source>
        <dbReference type="EMBL" id="CDW36300.1"/>
    </source>
</evidence>
<keyword evidence="12" id="KW-0175">Coiled coil</keyword>
<evidence type="ECO:0000256" key="8">
    <source>
        <dbReference type="ARBA" id="ARBA00023180"/>
    </source>
</evidence>
<dbReference type="PROSITE" id="PS50025">
    <property type="entry name" value="LAM_G_DOMAIN"/>
    <property type="match status" value="5"/>
</dbReference>
<evidence type="ECO:0000256" key="9">
    <source>
        <dbReference type="ARBA" id="ARBA00023292"/>
    </source>
</evidence>
<feature type="domain" description="Laminin G" evidence="14">
    <location>
        <begin position="2107"/>
        <end position="2283"/>
    </location>
</feature>
<reference evidence="17" key="1">
    <citation type="submission" date="2014-05" db="EMBL/GenBank/DDBJ databases">
        <authorList>
            <person name="Chronopoulou M."/>
        </authorList>
    </citation>
    <scope>NUCLEOTIDE SEQUENCE</scope>
    <source>
        <tissue evidence="17">Whole organism</tissue>
    </source>
</reference>
<dbReference type="GO" id="GO:0009888">
    <property type="term" value="P:tissue development"/>
    <property type="evidence" value="ECO:0007669"/>
    <property type="project" value="TreeGrafter"/>
</dbReference>
<dbReference type="SMART" id="SM00180">
    <property type="entry name" value="EGF_Lam"/>
    <property type="match status" value="11"/>
</dbReference>
<dbReference type="FunFam" id="2.10.25.10:FF:000083">
    <property type="entry name" value="Laminin subunit alpha"/>
    <property type="match status" value="1"/>
</dbReference>
<keyword evidence="8" id="KW-0325">Glycoprotein</keyword>
<feature type="region of interest" description="Disordered" evidence="13">
    <location>
        <begin position="2028"/>
        <end position="2067"/>
    </location>
</feature>
<feature type="coiled-coil region" evidence="12">
    <location>
        <begin position="951"/>
        <end position="981"/>
    </location>
</feature>
<feature type="disulfide bond" evidence="11">
    <location>
        <begin position="727"/>
        <end position="736"/>
    </location>
</feature>
<feature type="domain" description="Laminin G" evidence="14">
    <location>
        <begin position="1441"/>
        <end position="1651"/>
    </location>
</feature>
<name>A0A0K2UE20_LEPSM</name>
<sequence>MFKNPEGKKIWLENVMAIPSYNYDEAFLKPTKVDKSIQFAKECGSNNFYIAPEEEGFCRSAIISASSEFNGGALDCNCNSQGSYHTVCNKIGGQCPCKDNVIGRQCTRCKPGFFGFPECKQCKCPPTAQCNEETGECICAPRVTGTPENPCSQCEANTFGYDPITGCQDCMCQYTGTNNGNMSCSLETGNCFCKENIEGRTCDHCTPGYYGYPYCDQCPCYLPGTTQDICNQQTSTCLCKTNIEGNLCDTCKPGSFNLDELNPDGCTECFCFGKASFCSSKPNMKRKVISIMNNWLPSSVIIGKETIEESELSNDDYLTNYGNELIVDSLIDYGIDLKTSTLYFKSPLSFSGNQIKSYSGKLRYSITYSGYDFDDVPRSPDAIIQGKDFYLVHYSGVKISPNEPTKMEIPIEPRFWDLPKGIPSERSMLMAALKDVQAIYIKGSYGSTIDGQIRVKNITLDSAEESSETIEEGNMVTGIEKCECPEGYFGDSCEDCDVGYYRVSEGPFGPICVPCNCHGHADTCHPVTGECVNLTPEESHEAQALEALPHICHFQPDLCRVSNETCLHNTRGKNCEECDVGYFGDARRGSHHDCQPCPCPLQDNNFAISCDGILNNPQDSNYCVCKPNYVGERCQFCGPGYYGEPEVQGDYCKLCQCNENIDANDPDACDRFSGICQKCLNHSYGDDCSICEPWFFGDAVDVKNCASCECNKQGTERCDDKNGECKCLPGVEGVLCDECMSEHWGFKSANHMGCLACDCSDASYESQCEEETGQCKCKPGVTGQKCDRCQHGYWNLGSEGCENCGCNTEFAVGGTCDQETGQCECLEGVIGQNCDHCPAHWVLIVNETRTEIPDWKRPFTYREGCFPCSSCISDLLHQTESLNSSLAPTMKEFLGVESSFFAYKKLNYIQDEMLRLQPEIELLNPAEGSRRLEPLEKTLSDHESMAKSLNIDYKESIMNNLKEEANELEKLALNSGELIDNTRIDIDTVTMDMQKIAEGLGSGVTPEQLESAVLIAMQWVDSMKLLNFSNERQMAIEEQIVARDLVKEVNNFIAPLKQLKMDVNATKSSIQNLWYKLEDLKNNSINASDKLKKAEQLNFRNSDPPASNKRLTILKLEENAKSMNEMGSDLIKESDLFLAKARDNLIDTLPQENTKLQDMHIELSSNLEQARNVIEDNNMNAIRNAEQHAYNLQNQANGLQNIIDKVKTPGNRTLEATNAYEKIVESVKVATEKSETASTDANDAARMSKGVGKKAAQSKDRTQELYNSAKESESVISEELSPWLEHSKKTVEEANEKTKATKQILESASRALDILPSLTDQLERSASDANEAETHSNDALASIHARADEISQDMANAKNLHRDYSEMKYSLDATKKVLEDLEKRRSRRDADNDGGNVVSRIEKLIEAGNRISSLTVNASGMLKSLKDRVKNVRFNLKKIGRPGVTFQQSSYLELKTPENINSEALNTKVSLYFNVTKRSDGDERAFIFYMGNVIDTHTKMPRATTDDFMAVEVVNGGAIKTTIDMGAGEIEILSASTIDYGEWHHLELERLEHTITMTLKKDRSGAIDEDIIRSSLPLVDKFKRPFGSVFNLHPKYSKIFVGGFPNHAGIQDAVRETFMEGQIENLKIGNQDIGLWNYVDARNIRGARQRNRFKIKPSQGLKFEGNSYVAISKYDFVSLDSEFDITLSFKLSSSNGIILLMGSVSDGDFVCLEVMNGNIVYSFNLGDGVDKTISPEKYDLEVWHSAILARNGNVGTLSINGEAIGDIQSPGASNQLSIDDFIYLGGFPGYIPFSAVMTTNFTGCIKDVFIGVDRADLASSPEKYNVKPGCTEEKLEVASFLSSNPGYMQLKEMTLQDRIHVSFMFRTNQAKGLLLYMQDVDMFYYVSLSFSEGALSLRVFPRFEIETSDKGSRKPISYDDNEWHTVYISVMKTGIIMHIDDYEVFNISIENESEVPLLDKRYNVFFGGIPDSSSPMPGSIANNAPFIGCIRDVVMDNNLYHFNDLEFHTGMLLGECVIESAPSKIVETEKVEPETDEIIKEKSTATLDNASTDLNENEDDEEDEAGMDSDMDWGFKESIPEEPPQTFGECALPISSSIDTNLTIRSGMRFGTKKESYLEFNRKLKIKKRSEFKIDLRTTKENGVILYTANERNIDFIALFMKKGKIVYGFNCGSGSTYIQTNDMFNDGRWHHVEFKRHGNRGKLYVNGLLMGEKISEGDTQNLDVIPELFLGGIKQELREELPVQRNLMRVTTGFVGCLREFIHRRKRIGKWSKNNSNGVIACSDMVEQGSFFGSKGGHILVQPRYRVGMDFDINMDIKPRNISGILLAIQGRKDYLILQMIDGAIQFTADNGRGPIFSSFKPKTTFSLCDGKWHRIQGTNINLSINYVINIIISLPNF</sequence>
<accession>A0A0K2UE20</accession>
<dbReference type="FunFam" id="2.10.25.10:FF:000074">
    <property type="entry name" value="Laminin subunit alpha"/>
    <property type="match status" value="1"/>
</dbReference>
<comment type="caution">
    <text evidence="11">Lacks conserved residue(s) required for the propagation of feature annotation.</text>
</comment>
<evidence type="ECO:0000256" key="1">
    <source>
        <dbReference type="ARBA" id="ARBA00004302"/>
    </source>
</evidence>
<feature type="domain" description="Laminin EGF-like" evidence="15">
    <location>
        <begin position="708"/>
        <end position="756"/>
    </location>
</feature>
<feature type="disulfide bond" evidence="11">
    <location>
        <begin position="76"/>
        <end position="88"/>
    </location>
</feature>
<dbReference type="SMART" id="SM00281">
    <property type="entry name" value="LamB"/>
    <property type="match status" value="1"/>
</dbReference>
<feature type="disulfide bond" evidence="11">
    <location>
        <begin position="220"/>
        <end position="237"/>
    </location>
</feature>
<keyword evidence="4" id="KW-0732">Signal</keyword>
<evidence type="ECO:0000256" key="2">
    <source>
        <dbReference type="ARBA" id="ARBA00022525"/>
    </source>
</evidence>
<dbReference type="FunFam" id="2.10.25.10:FF:000090">
    <property type="entry name" value="laminin subunit alpha"/>
    <property type="match status" value="1"/>
</dbReference>
<protein>
    <submittedName>
        <fullName evidence="17">Laminin subunit alphalike [Acyrthosiphon pisum]</fullName>
    </submittedName>
</protein>
<evidence type="ECO:0000256" key="4">
    <source>
        <dbReference type="ARBA" id="ARBA00022729"/>
    </source>
</evidence>
<evidence type="ECO:0000256" key="13">
    <source>
        <dbReference type="SAM" id="MobiDB-lite"/>
    </source>
</evidence>
<dbReference type="InterPro" id="IPR001791">
    <property type="entry name" value="Laminin_G"/>
</dbReference>
<dbReference type="SUPFAM" id="SSF57196">
    <property type="entry name" value="EGF/Laminin"/>
    <property type="match status" value="7"/>
</dbReference>
<dbReference type="PROSITE" id="PS51115">
    <property type="entry name" value="LAMININ_IVA"/>
    <property type="match status" value="1"/>
</dbReference>
<feature type="domain" description="Laminin G" evidence="14">
    <location>
        <begin position="1837"/>
        <end position="2016"/>
    </location>
</feature>
<feature type="disulfide bond" evidence="11">
    <location>
        <begin position="78"/>
        <end position="95"/>
    </location>
</feature>